<dbReference type="PANTHER" id="PTHR10517:SF15">
    <property type="entry name" value="FOLATE RECEPTOR ALPHA"/>
    <property type="match status" value="1"/>
</dbReference>
<feature type="domain" description="Folate receptor-like" evidence="4">
    <location>
        <begin position="400"/>
        <end position="489"/>
    </location>
</feature>
<evidence type="ECO:0000256" key="1">
    <source>
        <dbReference type="ARBA" id="ARBA00007932"/>
    </source>
</evidence>
<dbReference type="GO" id="GO:0035036">
    <property type="term" value="P:sperm-egg recognition"/>
    <property type="evidence" value="ECO:0007669"/>
    <property type="project" value="TreeGrafter"/>
</dbReference>
<dbReference type="InterPro" id="IPR018143">
    <property type="entry name" value="Folate_rcpt-like"/>
</dbReference>
<evidence type="ECO:0000313" key="6">
    <source>
        <dbReference type="Proteomes" id="UP001214576"/>
    </source>
</evidence>
<evidence type="ECO:0000313" key="5">
    <source>
        <dbReference type="EMBL" id="KAI4537432.1"/>
    </source>
</evidence>
<organism evidence="5 6">
    <name type="scientific">Ovis ammon polii</name>
    <dbReference type="NCBI Taxonomy" id="230172"/>
    <lineage>
        <taxon>Eukaryota</taxon>
        <taxon>Metazoa</taxon>
        <taxon>Chordata</taxon>
        <taxon>Craniata</taxon>
        <taxon>Vertebrata</taxon>
        <taxon>Euteleostomi</taxon>
        <taxon>Mammalia</taxon>
        <taxon>Eutheria</taxon>
        <taxon>Laurasiatheria</taxon>
        <taxon>Artiodactyla</taxon>
        <taxon>Ruminantia</taxon>
        <taxon>Pecora</taxon>
        <taxon>Bovidae</taxon>
        <taxon>Caprinae</taxon>
        <taxon>Ovis</taxon>
    </lineage>
</organism>
<proteinExistence type="inferred from homology"/>
<protein>
    <recommendedName>
        <fullName evidence="4">Folate receptor-like domain-containing protein</fullName>
    </recommendedName>
</protein>
<keyword evidence="3" id="KW-1015">Disulfide bond</keyword>
<dbReference type="Proteomes" id="UP001214576">
    <property type="component" value="Unassembled WGS sequence"/>
</dbReference>
<dbReference type="GO" id="GO:0007342">
    <property type="term" value="P:fusion of sperm to egg plasma membrane involved in single fertilization"/>
    <property type="evidence" value="ECO:0007669"/>
    <property type="project" value="TreeGrafter"/>
</dbReference>
<dbReference type="GO" id="GO:0007155">
    <property type="term" value="P:cell adhesion"/>
    <property type="evidence" value="ECO:0007669"/>
    <property type="project" value="TreeGrafter"/>
</dbReference>
<evidence type="ECO:0000256" key="3">
    <source>
        <dbReference type="ARBA" id="ARBA00023157"/>
    </source>
</evidence>
<reference evidence="5" key="1">
    <citation type="submission" date="2022-03" db="EMBL/GenBank/DDBJ databases">
        <title>Genomic analyses of argali, domestic sheep and their hybrids provide insights into chromosomal evolution, heterosis and genetic basis of agronomic traits.</title>
        <authorList>
            <person name="Li M."/>
        </authorList>
    </citation>
    <scope>NUCLEOTIDE SEQUENCE</scope>
    <source>
        <strain evidence="5">CAU-MHL-2022a</strain>
        <tissue evidence="5">Skin</tissue>
    </source>
</reference>
<keyword evidence="2" id="KW-0732">Signal</keyword>
<evidence type="ECO:0000256" key="2">
    <source>
        <dbReference type="ARBA" id="ARBA00022729"/>
    </source>
</evidence>
<feature type="domain" description="Folate receptor-like" evidence="4">
    <location>
        <begin position="171"/>
        <end position="326"/>
    </location>
</feature>
<dbReference type="GO" id="GO:0038023">
    <property type="term" value="F:signaling receptor activity"/>
    <property type="evidence" value="ECO:0007669"/>
    <property type="project" value="TreeGrafter"/>
</dbReference>
<dbReference type="Pfam" id="PF03024">
    <property type="entry name" value="Folate_rec"/>
    <property type="match status" value="2"/>
</dbReference>
<comment type="caution">
    <text evidence="5">The sequence shown here is derived from an EMBL/GenBank/DDBJ whole genome shotgun (WGS) entry which is preliminary data.</text>
</comment>
<accession>A0AAD4Y7M8</accession>
<gene>
    <name evidence="5" type="ORF">MG293_012295</name>
</gene>
<evidence type="ECO:0000259" key="4">
    <source>
        <dbReference type="Pfam" id="PF03024"/>
    </source>
</evidence>
<dbReference type="InterPro" id="IPR004269">
    <property type="entry name" value="Folate_rcpt"/>
</dbReference>
<keyword evidence="6" id="KW-1185">Reference proteome</keyword>
<dbReference type="AlphaFoldDB" id="A0AAD4Y7M8"/>
<dbReference type="PANTHER" id="PTHR10517">
    <property type="entry name" value="FOLATE RECEPTOR"/>
    <property type="match status" value="1"/>
</dbReference>
<dbReference type="GO" id="GO:0009897">
    <property type="term" value="C:external side of plasma membrane"/>
    <property type="evidence" value="ECO:0007669"/>
    <property type="project" value="TreeGrafter"/>
</dbReference>
<sequence length="537" mass="62996">MIYTRQRSQNMEEMATVAQGLSPMSSPPQCSPWRKNACCSVNTSIEAHKDISYLYRFNWDHCGKMEPACKRHFIQDTCLYECSPNLGPWIREVNQKWRKERVLGVPLCKEDCQIWWEDCRTSYTCKSNWHKGWNWSAGYNQCPVKAACHRFDFYFPTPAALCNEIWSHSYKCSPWKNNACCFVNTSIEAHKDISSLYRFDWDHCGKMEPACKRHFIQDICLYECSPNLGPWIQEVNQSWRKERILNVPLCKEDCESWWEDCRTSYTCKSNWHRGWDWTSGYNQCPVKVACHRFDFYFPTPAALCNEIWSHSYRASNYSRGSGRCIQMWFDPVLGNPNEELPLQERKEMPWKLTPLLLFLGWMTSVCNARTRTDLLNVCMDAKHHKAEPGPEDKLHNQVNQKWRKERFLNVPLCKEDCQSWWEDCRTSHTCKSNWHRGWDWTSGSNKCPNGTTCRTFEAYFPTPAALCEGLWSHSYKLSNYSRGSGRCIQMWFDPALGNPNEEVARFYASALTAEAWPQGIRPLSLCLALMLSLWLHD</sequence>
<comment type="similarity">
    <text evidence="1">Belongs to the folate receptor family.</text>
</comment>
<name>A0AAD4Y7M8_OVIAM</name>
<dbReference type="EMBL" id="JAKZEL010000014">
    <property type="protein sequence ID" value="KAI4537432.1"/>
    <property type="molecule type" value="Genomic_DNA"/>
</dbReference>